<dbReference type="Pfam" id="PF01743">
    <property type="entry name" value="PolyA_pol"/>
    <property type="match status" value="1"/>
</dbReference>
<dbReference type="EMBL" id="BART01000351">
    <property type="protein sequence ID" value="GAG71042.1"/>
    <property type="molecule type" value="Genomic_DNA"/>
</dbReference>
<dbReference type="InterPro" id="IPR002646">
    <property type="entry name" value="PolA_pol_head_dom"/>
</dbReference>
<evidence type="ECO:0000256" key="6">
    <source>
        <dbReference type="ARBA" id="ARBA00022741"/>
    </source>
</evidence>
<proteinExistence type="predicted"/>
<dbReference type="GO" id="GO:0000049">
    <property type="term" value="F:tRNA binding"/>
    <property type="evidence" value="ECO:0007669"/>
    <property type="project" value="TreeGrafter"/>
</dbReference>
<evidence type="ECO:0000256" key="3">
    <source>
        <dbReference type="ARBA" id="ARBA00022694"/>
    </source>
</evidence>
<name>X1ANS2_9ZZZZ</name>
<keyword evidence="2" id="KW-0808">Transferase</keyword>
<keyword evidence="6" id="KW-0547">Nucleotide-binding</keyword>
<feature type="domain" description="Poly A polymerase head" evidence="8">
    <location>
        <begin position="60"/>
        <end position="169"/>
    </location>
</feature>
<dbReference type="InterPro" id="IPR032828">
    <property type="entry name" value="PolyA_RNA-bd"/>
</dbReference>
<dbReference type="Pfam" id="PF12627">
    <property type="entry name" value="PolyA_pol_RNAbd"/>
    <property type="match status" value="1"/>
</dbReference>
<dbReference type="SUPFAM" id="SSF81891">
    <property type="entry name" value="Poly A polymerase C-terminal region-like"/>
    <property type="match status" value="1"/>
</dbReference>
<evidence type="ECO:0008006" key="11">
    <source>
        <dbReference type="Google" id="ProtNLM"/>
    </source>
</evidence>
<feature type="domain" description="tRNA nucleotidyltransferase/poly(A) polymerase RNA and SrmB- binding" evidence="9">
    <location>
        <begin position="196"/>
        <end position="255"/>
    </location>
</feature>
<dbReference type="GO" id="GO:0008033">
    <property type="term" value="P:tRNA processing"/>
    <property type="evidence" value="ECO:0007669"/>
    <property type="project" value="UniProtKB-KW"/>
</dbReference>
<comment type="caution">
    <text evidence="10">The sequence shown here is derived from an EMBL/GenBank/DDBJ whole genome shotgun (WGS) entry which is preliminary data.</text>
</comment>
<dbReference type="PANTHER" id="PTHR46173">
    <property type="entry name" value="CCA TRNA NUCLEOTIDYLTRANSFERASE 1, MITOCHONDRIAL"/>
    <property type="match status" value="1"/>
</dbReference>
<accession>X1ANS2</accession>
<dbReference type="InterPro" id="IPR050264">
    <property type="entry name" value="Bact_CCA-adding_enz_type3_sf"/>
</dbReference>
<dbReference type="GO" id="GO:0000166">
    <property type="term" value="F:nucleotide binding"/>
    <property type="evidence" value="ECO:0007669"/>
    <property type="project" value="UniProtKB-KW"/>
</dbReference>
<gene>
    <name evidence="10" type="ORF">S01H4_01788</name>
</gene>
<keyword evidence="3" id="KW-0819">tRNA processing</keyword>
<evidence type="ECO:0000259" key="8">
    <source>
        <dbReference type="Pfam" id="PF01743"/>
    </source>
</evidence>
<dbReference type="InterPro" id="IPR043519">
    <property type="entry name" value="NT_sf"/>
</dbReference>
<dbReference type="GO" id="GO:0016779">
    <property type="term" value="F:nucleotidyltransferase activity"/>
    <property type="evidence" value="ECO:0007669"/>
    <property type="project" value="UniProtKB-KW"/>
</dbReference>
<evidence type="ECO:0000256" key="5">
    <source>
        <dbReference type="ARBA" id="ARBA00022723"/>
    </source>
</evidence>
<dbReference type="GO" id="GO:0046872">
    <property type="term" value="F:metal ion binding"/>
    <property type="evidence" value="ECO:0007669"/>
    <property type="project" value="UniProtKB-KW"/>
</dbReference>
<organism evidence="10">
    <name type="scientific">marine sediment metagenome</name>
    <dbReference type="NCBI Taxonomy" id="412755"/>
    <lineage>
        <taxon>unclassified sequences</taxon>
        <taxon>metagenomes</taxon>
        <taxon>ecological metagenomes</taxon>
    </lineage>
</organism>
<dbReference type="AlphaFoldDB" id="X1ANS2"/>
<evidence type="ECO:0000313" key="10">
    <source>
        <dbReference type="EMBL" id="GAG71042.1"/>
    </source>
</evidence>
<evidence type="ECO:0000256" key="7">
    <source>
        <dbReference type="ARBA" id="ARBA00022842"/>
    </source>
</evidence>
<reference evidence="10" key="1">
    <citation type="journal article" date="2014" name="Front. Microbiol.">
        <title>High frequency of phylogenetically diverse reductive dehalogenase-homologous genes in deep subseafloor sedimentary metagenomes.</title>
        <authorList>
            <person name="Kawai M."/>
            <person name="Futagami T."/>
            <person name="Toyoda A."/>
            <person name="Takaki Y."/>
            <person name="Nishi S."/>
            <person name="Hori S."/>
            <person name="Arai W."/>
            <person name="Tsubouchi T."/>
            <person name="Morono Y."/>
            <person name="Uchiyama I."/>
            <person name="Ito T."/>
            <person name="Fujiyama A."/>
            <person name="Inagaki F."/>
            <person name="Takami H."/>
        </authorList>
    </citation>
    <scope>NUCLEOTIDE SEQUENCE</scope>
    <source>
        <strain evidence="10">Expedition CK06-06</strain>
    </source>
</reference>
<evidence type="ECO:0000256" key="4">
    <source>
        <dbReference type="ARBA" id="ARBA00022695"/>
    </source>
</evidence>
<sequence>MQYAPTMIGRLIGRLNEGFIMIKKEKNQKFNLRIKSKDIDPGALFIIEKLNNSGYEALAVGGCIRNLVMGEKANDWDVTTSATPEEISLAFKGFKVIPVGKKFGTVTVVIEHTNYEVSTFKKNKSVQTPNLFEDLRHRDFTINALAWKDGEGVIDYLNGLEDIKQKIIRGVENPCKRIEEDPLRMLRAGRLACELDFKIDKTTIQAIKNNSSLIKKVSQERIRDELIRMLLSNYPQRGLKLLEQGGLLKYILPEIMTLKGVKIDDIYPVEDLFTYNLKLVDHLPPNLVLRLTALFFILDEKF</sequence>
<protein>
    <recommendedName>
        <fullName evidence="11">Poly A polymerase head domain-containing protein</fullName>
    </recommendedName>
</protein>
<comment type="cofactor">
    <cofactor evidence="1">
        <name>Mg(2+)</name>
        <dbReference type="ChEBI" id="CHEBI:18420"/>
    </cofactor>
</comment>
<keyword evidence="5" id="KW-0479">Metal-binding</keyword>
<dbReference type="PANTHER" id="PTHR46173:SF1">
    <property type="entry name" value="CCA TRNA NUCLEOTIDYLTRANSFERASE 1, MITOCHONDRIAL"/>
    <property type="match status" value="1"/>
</dbReference>
<evidence type="ECO:0000256" key="2">
    <source>
        <dbReference type="ARBA" id="ARBA00022679"/>
    </source>
</evidence>
<dbReference type="Gene3D" id="3.30.460.10">
    <property type="entry name" value="Beta Polymerase, domain 2"/>
    <property type="match status" value="1"/>
</dbReference>
<dbReference type="SUPFAM" id="SSF81301">
    <property type="entry name" value="Nucleotidyltransferase"/>
    <property type="match status" value="1"/>
</dbReference>
<evidence type="ECO:0000256" key="1">
    <source>
        <dbReference type="ARBA" id="ARBA00001946"/>
    </source>
</evidence>
<keyword evidence="4" id="KW-0548">Nucleotidyltransferase</keyword>
<dbReference type="Gene3D" id="1.10.3090.10">
    <property type="entry name" value="cca-adding enzyme, domain 2"/>
    <property type="match status" value="1"/>
</dbReference>
<dbReference type="CDD" id="cd05398">
    <property type="entry name" value="NT_ClassII-CCAase"/>
    <property type="match status" value="1"/>
</dbReference>
<evidence type="ECO:0000259" key="9">
    <source>
        <dbReference type="Pfam" id="PF12627"/>
    </source>
</evidence>
<keyword evidence="7" id="KW-0460">Magnesium</keyword>